<name>A0A135NZ98_9HYPH</name>
<dbReference type="GO" id="GO:0006412">
    <property type="term" value="P:translation"/>
    <property type="evidence" value="ECO:0007669"/>
    <property type="project" value="UniProtKB-UniRule"/>
</dbReference>
<evidence type="ECO:0000256" key="2">
    <source>
        <dbReference type="ARBA" id="ARBA00023274"/>
    </source>
</evidence>
<evidence type="ECO:0000313" key="8">
    <source>
        <dbReference type="Proteomes" id="UP000070498"/>
    </source>
</evidence>
<comment type="caution">
    <text evidence="7">The sequence shown here is derived from an EMBL/GenBank/DDBJ whole genome shotgun (WGS) entry which is preliminary data.</text>
</comment>
<dbReference type="RefSeq" id="WP_067649741.1">
    <property type="nucleotide sequence ID" value="NZ_KQ961029.1"/>
</dbReference>
<dbReference type="Gene3D" id="6.10.250.3130">
    <property type="match status" value="1"/>
</dbReference>
<evidence type="ECO:0000256" key="6">
    <source>
        <dbReference type="RuleBase" id="RU004524"/>
    </source>
</evidence>
<dbReference type="Pfam" id="PF00312">
    <property type="entry name" value="Ribosomal_S15"/>
    <property type="match status" value="1"/>
</dbReference>
<dbReference type="HAMAP" id="MF_01343_B">
    <property type="entry name" value="Ribosomal_uS15_B"/>
    <property type="match status" value="1"/>
</dbReference>
<evidence type="ECO:0000256" key="3">
    <source>
        <dbReference type="ARBA" id="ARBA00064542"/>
    </source>
</evidence>
<dbReference type="InterPro" id="IPR005290">
    <property type="entry name" value="Ribosomal_uS15_bac-type"/>
</dbReference>
<dbReference type="GeneID" id="86877795"/>
<dbReference type="EMBL" id="LNUW01000037">
    <property type="protein sequence ID" value="KXG84492.1"/>
    <property type="molecule type" value="Genomic_DNA"/>
</dbReference>
<keyword evidence="4 6" id="KW-0694">RNA-binding</keyword>
<dbReference type="OrthoDB" id="9799262at2"/>
<evidence type="ECO:0000256" key="1">
    <source>
        <dbReference type="ARBA" id="ARBA00022980"/>
    </source>
</evidence>
<dbReference type="SUPFAM" id="SSF47060">
    <property type="entry name" value="S15/NS1 RNA-binding domain"/>
    <property type="match status" value="1"/>
</dbReference>
<comment type="subunit">
    <text evidence="3 4">Part of the 30S ribosomal subunit. Forms a bridge to the 50S subunit in the 70S ribosome, contacting the 23S rRNA.</text>
</comment>
<reference evidence="7 8" key="1">
    <citation type="submission" date="2015-11" db="EMBL/GenBank/DDBJ databases">
        <title>Draft genome sequence of Agrobacterium sp. R89-1.</title>
        <authorList>
            <person name="Zahradnik J."/>
            <person name="Kyslikova E."/>
            <person name="Palyzova A."/>
            <person name="Kyslik P."/>
        </authorList>
    </citation>
    <scope>NUCLEOTIDE SEQUENCE [LARGE SCALE GENOMIC DNA]</scope>
    <source>
        <strain evidence="7 8">R89-1</strain>
    </source>
</reference>
<dbReference type="PROSITE" id="PS00362">
    <property type="entry name" value="RIBOSOMAL_S15"/>
    <property type="match status" value="1"/>
</dbReference>
<dbReference type="FunFam" id="1.10.287.10:FF:000002">
    <property type="entry name" value="30S ribosomal protein S15"/>
    <property type="match status" value="1"/>
</dbReference>
<dbReference type="PANTHER" id="PTHR23321">
    <property type="entry name" value="RIBOSOMAL PROTEIN S15, BACTERIAL AND ORGANELLAR"/>
    <property type="match status" value="1"/>
</dbReference>
<dbReference type="Gene3D" id="1.10.287.10">
    <property type="entry name" value="S15/NS1, RNA-binding"/>
    <property type="match status" value="1"/>
</dbReference>
<organism evidence="7 8">
    <name type="scientific">Agrobacterium bohemicum</name>
    <dbReference type="NCBI Taxonomy" id="2052828"/>
    <lineage>
        <taxon>Bacteria</taxon>
        <taxon>Pseudomonadati</taxon>
        <taxon>Pseudomonadota</taxon>
        <taxon>Alphaproteobacteria</taxon>
        <taxon>Hyphomicrobiales</taxon>
        <taxon>Rhizobiaceae</taxon>
        <taxon>Rhizobium/Agrobacterium group</taxon>
        <taxon>Agrobacterium</taxon>
    </lineage>
</organism>
<evidence type="ECO:0000256" key="4">
    <source>
        <dbReference type="HAMAP-Rule" id="MF_01343"/>
    </source>
</evidence>
<gene>
    <name evidence="4" type="primary">rpsO</name>
    <name evidence="7" type="ORF">ATO67_13390</name>
</gene>
<dbReference type="STRING" id="2052828.ATO67_13390"/>
<evidence type="ECO:0000256" key="5">
    <source>
        <dbReference type="RuleBase" id="RU003919"/>
    </source>
</evidence>
<comment type="function">
    <text evidence="4 6">One of the primary rRNA binding proteins, it binds directly to 16S rRNA where it helps nucleate assembly of the platform of the 30S subunit by binding and bridging several RNA helices of the 16S rRNA.</text>
</comment>
<dbReference type="AlphaFoldDB" id="A0A135NZ98"/>
<evidence type="ECO:0000313" key="7">
    <source>
        <dbReference type="EMBL" id="KXG84492.1"/>
    </source>
</evidence>
<dbReference type="GO" id="GO:0022627">
    <property type="term" value="C:cytosolic small ribosomal subunit"/>
    <property type="evidence" value="ECO:0007669"/>
    <property type="project" value="TreeGrafter"/>
</dbReference>
<sequence>MSITAERKAALIKEYAIKEGDTGSPEVQVAILTERINNLTGHFKDHKKDNHSRRGLLTMVSSRRSLLDYVKKKDESRYTKLIGALGIRR</sequence>
<dbReference type="InterPro" id="IPR000589">
    <property type="entry name" value="Ribosomal_uS15"/>
</dbReference>
<comment type="function">
    <text evidence="4">Forms an intersubunit bridge (bridge B4) with the 23S rRNA of the 50S subunit in the ribosome.</text>
</comment>
<keyword evidence="1 4" id="KW-0689">Ribosomal protein</keyword>
<accession>A0A135NZ98</accession>
<dbReference type="NCBIfam" id="TIGR00952">
    <property type="entry name" value="S15_bact"/>
    <property type="match status" value="1"/>
</dbReference>
<protein>
    <recommendedName>
        <fullName evidence="4">Small ribosomal subunit protein uS15</fullName>
    </recommendedName>
</protein>
<keyword evidence="4 6" id="KW-0699">rRNA-binding</keyword>
<dbReference type="CDD" id="cd00353">
    <property type="entry name" value="Ribosomal_S15p_S13e"/>
    <property type="match status" value="1"/>
</dbReference>
<dbReference type="GO" id="GO:0003735">
    <property type="term" value="F:structural constituent of ribosome"/>
    <property type="evidence" value="ECO:0007669"/>
    <property type="project" value="InterPro"/>
</dbReference>
<comment type="similarity">
    <text evidence="4 5">Belongs to the universal ribosomal protein uS15 family.</text>
</comment>
<keyword evidence="8" id="KW-1185">Reference proteome</keyword>
<dbReference type="SMART" id="SM01387">
    <property type="entry name" value="Ribosomal_S15"/>
    <property type="match status" value="1"/>
</dbReference>
<dbReference type="Proteomes" id="UP000070498">
    <property type="component" value="Unassembled WGS sequence"/>
</dbReference>
<dbReference type="InterPro" id="IPR009068">
    <property type="entry name" value="uS15_NS1_RNA-bd_sf"/>
</dbReference>
<dbReference type="PANTHER" id="PTHR23321:SF26">
    <property type="entry name" value="SMALL RIBOSOMAL SUBUNIT PROTEIN US15M"/>
    <property type="match status" value="1"/>
</dbReference>
<proteinExistence type="inferred from homology"/>
<dbReference type="GO" id="GO:0019843">
    <property type="term" value="F:rRNA binding"/>
    <property type="evidence" value="ECO:0007669"/>
    <property type="project" value="UniProtKB-UniRule"/>
</dbReference>
<keyword evidence="2 4" id="KW-0687">Ribonucleoprotein</keyword>